<evidence type="ECO:0000313" key="2">
    <source>
        <dbReference type="EMBL" id="EGT31112.1"/>
    </source>
</evidence>
<dbReference type="EMBL" id="GL379787">
    <property type="protein sequence ID" value="EGT31112.1"/>
    <property type="molecule type" value="Genomic_DNA"/>
</dbReference>
<protein>
    <submittedName>
        <fullName evidence="2">Uncharacterized protein</fullName>
    </submittedName>
</protein>
<reference evidence="3" key="1">
    <citation type="submission" date="2011-07" db="EMBL/GenBank/DDBJ databases">
        <authorList>
            <consortium name="Caenorhabditis brenneri Sequencing and Analysis Consortium"/>
            <person name="Wilson R.K."/>
        </authorList>
    </citation>
    <scope>NUCLEOTIDE SEQUENCE [LARGE SCALE GENOMIC DNA]</scope>
    <source>
        <strain evidence="3">PB2801</strain>
    </source>
</reference>
<gene>
    <name evidence="2" type="ORF">CAEBREN_15398</name>
</gene>
<dbReference type="HOGENOM" id="CLU_042099_0_0_1"/>
<dbReference type="Proteomes" id="UP000008068">
    <property type="component" value="Unassembled WGS sequence"/>
</dbReference>
<dbReference type="STRING" id="135651.G0M915"/>
<accession>G0M915</accession>
<dbReference type="PANTHER" id="PTHR31389:SF5">
    <property type="entry name" value="NUCLEOTID_TRANS DOMAIN-CONTAINING PROTEIN"/>
    <property type="match status" value="1"/>
</dbReference>
<dbReference type="AlphaFoldDB" id="G0M915"/>
<evidence type="ECO:0000313" key="3">
    <source>
        <dbReference type="Proteomes" id="UP000008068"/>
    </source>
</evidence>
<dbReference type="OMA" id="EPWVECA"/>
<keyword evidence="3" id="KW-1185">Reference proteome</keyword>
<dbReference type="eggNOG" id="ENOG502SA4K">
    <property type="taxonomic scope" value="Eukaryota"/>
</dbReference>
<name>G0M915_CAEBE</name>
<feature type="transmembrane region" description="Helical" evidence="1">
    <location>
        <begin position="7"/>
        <end position="24"/>
    </location>
</feature>
<keyword evidence="1" id="KW-0812">Transmembrane</keyword>
<keyword evidence="1" id="KW-0472">Membrane</keyword>
<keyword evidence="1" id="KW-1133">Transmembrane helix</keyword>
<dbReference type="InParanoid" id="G0M915"/>
<dbReference type="FunCoup" id="G0M915">
    <property type="interactions" value="748"/>
</dbReference>
<dbReference type="OrthoDB" id="10053392at2759"/>
<dbReference type="PANTHER" id="PTHR31389">
    <property type="entry name" value="LD39211P"/>
    <property type="match status" value="1"/>
</dbReference>
<organism evidence="3">
    <name type="scientific">Caenorhabditis brenneri</name>
    <name type="common">Nematode worm</name>
    <dbReference type="NCBI Taxonomy" id="135651"/>
    <lineage>
        <taxon>Eukaryota</taxon>
        <taxon>Metazoa</taxon>
        <taxon>Ecdysozoa</taxon>
        <taxon>Nematoda</taxon>
        <taxon>Chromadorea</taxon>
        <taxon>Rhabditida</taxon>
        <taxon>Rhabditina</taxon>
        <taxon>Rhabditomorpha</taxon>
        <taxon>Rhabditoidea</taxon>
        <taxon>Rhabditidae</taxon>
        <taxon>Peloderinae</taxon>
        <taxon>Caenorhabditis</taxon>
    </lineage>
</organism>
<dbReference type="Pfam" id="PF07801">
    <property type="entry name" value="DUF1647"/>
    <property type="match status" value="1"/>
</dbReference>
<proteinExistence type="predicted"/>
<evidence type="ECO:0000256" key="1">
    <source>
        <dbReference type="SAM" id="Phobius"/>
    </source>
</evidence>
<dbReference type="InterPro" id="IPR012444">
    <property type="entry name" value="DUF1647"/>
</dbReference>
<sequence length="412" mass="47673">MKVHGKNVVFYAIFSFAALFFIFYKTDTIVYVSPFVPSTTGSSLAAAEPRISISRSETNKREATNGPTPRFKFQSTMDKSVAAETVTAQEETKTVEKNCECVSNKTKKSYDFCYRNPKNSSLIGKRFDCTHLDALEELKLLDFSDQSLVDLSNPNRDASDVMFVSAISMNHFGNFKEMYALIKKHWPQQKLVLYSLDLPDIRIKELEADPNIQVKKFNYSKYPKYVENWAEYRFKALILAEAVRDYKNVWWTDSHNRWLQPKPLGQFYGEMAKCQGDVDCDKKSSVMMFVNATHSNFAVLTEGLLDYFPTFGLDTLKYNDKGLQLSAAFVYLARTPFTLEILKWHALCALEEKCMNPPNAKLKCDIIPRWEKYAGCFRYDQSSLNLLMFNSFRDHNHYFMNVGRVDRTYAHY</sequence>